<evidence type="ECO:0000256" key="11">
    <source>
        <dbReference type="ARBA" id="ARBA00023180"/>
    </source>
</evidence>
<feature type="transmembrane region" description="Helical" evidence="14">
    <location>
        <begin position="462"/>
        <end position="481"/>
    </location>
</feature>
<accession>A0A1V8TPT2</accession>
<comment type="subcellular location">
    <subcellularLocation>
        <location evidence="3">Endoplasmic reticulum membrane</location>
    </subcellularLocation>
    <subcellularLocation>
        <location evidence="2">Nucleus membrane</location>
    </subcellularLocation>
</comment>
<keyword evidence="8" id="KW-0256">Endoplasmic reticulum</keyword>
<keyword evidence="7" id="KW-0732">Signal</keyword>
<evidence type="ECO:0008006" key="17">
    <source>
        <dbReference type="Google" id="ProtNLM"/>
    </source>
</evidence>
<dbReference type="GO" id="GO:0048288">
    <property type="term" value="P:nuclear membrane fusion involved in karyogamy"/>
    <property type="evidence" value="ECO:0007669"/>
    <property type="project" value="InterPro"/>
</dbReference>
<keyword evidence="16" id="KW-1185">Reference proteome</keyword>
<evidence type="ECO:0000256" key="3">
    <source>
        <dbReference type="ARBA" id="ARBA00004586"/>
    </source>
</evidence>
<dbReference type="PANTHER" id="PTHR28012:SF1">
    <property type="entry name" value="NUCLEAR FUSION PROTEIN KAR5"/>
    <property type="match status" value="1"/>
</dbReference>
<keyword evidence="11" id="KW-0325">Glycoprotein</keyword>
<dbReference type="GO" id="GO:0031965">
    <property type="term" value="C:nuclear membrane"/>
    <property type="evidence" value="ECO:0007669"/>
    <property type="project" value="UniProtKB-SubCell"/>
</dbReference>
<evidence type="ECO:0000256" key="6">
    <source>
        <dbReference type="ARBA" id="ARBA00022692"/>
    </source>
</evidence>
<dbReference type="InterPro" id="IPR007292">
    <property type="entry name" value="Nuclear_fusion_Kar5"/>
</dbReference>
<dbReference type="AlphaFoldDB" id="A0A1V8TPT2"/>
<keyword evidence="10 14" id="KW-0472">Membrane</keyword>
<dbReference type="OrthoDB" id="5311848at2759"/>
<protein>
    <recommendedName>
        <fullName evidence="17">Karyogamy protein 5</fullName>
    </recommendedName>
</protein>
<feature type="transmembrane region" description="Helical" evidence="14">
    <location>
        <begin position="384"/>
        <end position="404"/>
    </location>
</feature>
<keyword evidence="12" id="KW-0539">Nucleus</keyword>
<dbReference type="EMBL" id="NAJO01000003">
    <property type="protein sequence ID" value="OQO13258.1"/>
    <property type="molecule type" value="Genomic_DNA"/>
</dbReference>
<evidence type="ECO:0000313" key="16">
    <source>
        <dbReference type="Proteomes" id="UP000192596"/>
    </source>
</evidence>
<evidence type="ECO:0000256" key="14">
    <source>
        <dbReference type="SAM" id="Phobius"/>
    </source>
</evidence>
<evidence type="ECO:0000256" key="7">
    <source>
        <dbReference type="ARBA" id="ARBA00022729"/>
    </source>
</evidence>
<name>A0A1V8TPT2_9PEZI</name>
<evidence type="ECO:0000256" key="10">
    <source>
        <dbReference type="ARBA" id="ARBA00023136"/>
    </source>
</evidence>
<keyword evidence="9 14" id="KW-1133">Transmembrane helix</keyword>
<evidence type="ECO:0000256" key="9">
    <source>
        <dbReference type="ARBA" id="ARBA00022989"/>
    </source>
</evidence>
<keyword evidence="6 14" id="KW-0812">Transmembrane</keyword>
<dbReference type="InParanoid" id="A0A1V8TPT2"/>
<proteinExistence type="inferred from homology"/>
<dbReference type="GO" id="GO:0005789">
    <property type="term" value="C:endoplasmic reticulum membrane"/>
    <property type="evidence" value="ECO:0007669"/>
    <property type="project" value="UniProtKB-SubCell"/>
</dbReference>
<comment type="similarity">
    <text evidence="4">Belongs to the KAR5 family.</text>
</comment>
<evidence type="ECO:0000256" key="13">
    <source>
        <dbReference type="SAM" id="MobiDB-lite"/>
    </source>
</evidence>
<evidence type="ECO:0000256" key="4">
    <source>
        <dbReference type="ARBA" id="ARBA00010473"/>
    </source>
</evidence>
<dbReference type="Proteomes" id="UP000192596">
    <property type="component" value="Unassembled WGS sequence"/>
</dbReference>
<evidence type="ECO:0000256" key="5">
    <source>
        <dbReference type="ARBA" id="ARBA00022459"/>
    </source>
</evidence>
<feature type="transmembrane region" description="Helical" evidence="14">
    <location>
        <begin position="425"/>
        <end position="442"/>
    </location>
</feature>
<dbReference type="PANTHER" id="PTHR28012">
    <property type="entry name" value="NUCLEAR FUSION PROTEIN KAR5"/>
    <property type="match status" value="1"/>
</dbReference>
<comment type="caution">
    <text evidence="15">The sequence shown here is derived from an EMBL/GenBank/DDBJ whole genome shotgun (WGS) entry which is preliminary data.</text>
</comment>
<evidence type="ECO:0000256" key="8">
    <source>
        <dbReference type="ARBA" id="ARBA00022824"/>
    </source>
</evidence>
<comment type="function">
    <text evidence="1">Required for nuclear membrane fusion during karyogamy.</text>
</comment>
<evidence type="ECO:0000313" key="15">
    <source>
        <dbReference type="EMBL" id="OQO13258.1"/>
    </source>
</evidence>
<reference evidence="16" key="1">
    <citation type="submission" date="2017-03" db="EMBL/GenBank/DDBJ databases">
        <title>Genomes of endolithic fungi from Antarctica.</title>
        <authorList>
            <person name="Coleine C."/>
            <person name="Masonjones S."/>
            <person name="Stajich J.E."/>
        </authorList>
    </citation>
    <scope>NUCLEOTIDE SEQUENCE [LARGE SCALE GENOMIC DNA]</scope>
    <source>
        <strain evidence="16">CCFEE 5527</strain>
    </source>
</reference>
<sequence>MDTTAEAEDNTNPRGPDTVLDEAKSIFATRFAICEIAEVKAAFPPECTAFIPTEQNAKKKGFLGKLTAQGPFHSTVNYPVYEATTGRDLDICRSALETRAQWWTSYSNSRQNAVSLCHAVRGEVEKDEQLHLHKILAETTADLGETLRQSKQEAEDATQAFHDLVINVRQFHFDLTAEDELMQAKVKQLWDDFSGTMHDGVEDLMQGMRKLADSVHNTDVQVATSGRTTLATMDEVLAAINGLAQQHQQELALVSTEAKTIREQMQFANELFQQNVIQSIYSITRDLELSNNFVQATQQRVRNLQLDVASTSELTMVLVTQMHSLTSQVQNLRGDHHELRKMANDTMALTAQSRLDAESAQKAWAEVMGSFSSLGDLFACLSSAGWYLLGLAGMTFIIAVLWTVPGSMATVLNIIANGVHLTCQHLLSMLCLAILVGYLIYVESPTHMADRWQNDGILDHEKVLLAVFCAIVLGAWTVGLAKRCFTRSSTDGTEGELEGLPTSTKSGGSMGGIDEKRGLWFNDPKAFREVAGSRSVV</sequence>
<evidence type="ECO:0000256" key="1">
    <source>
        <dbReference type="ARBA" id="ARBA00003389"/>
    </source>
</evidence>
<gene>
    <name evidence="15" type="ORF">B0A48_01486</name>
</gene>
<keyword evidence="5" id="KW-0415">Karyogamy</keyword>
<evidence type="ECO:0000256" key="2">
    <source>
        <dbReference type="ARBA" id="ARBA00004126"/>
    </source>
</evidence>
<dbReference type="GO" id="GO:0000742">
    <property type="term" value="P:karyogamy involved in conjugation with cellular fusion"/>
    <property type="evidence" value="ECO:0007669"/>
    <property type="project" value="InterPro"/>
</dbReference>
<feature type="region of interest" description="Disordered" evidence="13">
    <location>
        <begin position="489"/>
        <end position="510"/>
    </location>
</feature>
<organism evidence="15 16">
    <name type="scientific">Cryoendolithus antarcticus</name>
    <dbReference type="NCBI Taxonomy" id="1507870"/>
    <lineage>
        <taxon>Eukaryota</taxon>
        <taxon>Fungi</taxon>
        <taxon>Dikarya</taxon>
        <taxon>Ascomycota</taxon>
        <taxon>Pezizomycotina</taxon>
        <taxon>Dothideomycetes</taxon>
        <taxon>Dothideomycetidae</taxon>
        <taxon>Cladosporiales</taxon>
        <taxon>Cladosporiaceae</taxon>
        <taxon>Cryoendolithus</taxon>
    </lineage>
</organism>
<evidence type="ECO:0000256" key="12">
    <source>
        <dbReference type="ARBA" id="ARBA00023242"/>
    </source>
</evidence>